<gene>
    <name evidence="3" type="ORF">NH26_13340</name>
</gene>
<dbReference type="STRING" id="915059.NH26_13340"/>
<dbReference type="GO" id="GO:0008080">
    <property type="term" value="F:N-acetyltransferase activity"/>
    <property type="evidence" value="ECO:0007669"/>
    <property type="project" value="InterPro"/>
</dbReference>
<name>A0A1S1Z1W0_FLAPC</name>
<dbReference type="PANTHER" id="PTHR13947">
    <property type="entry name" value="GNAT FAMILY N-ACETYLTRANSFERASE"/>
    <property type="match status" value="1"/>
</dbReference>
<evidence type="ECO:0000259" key="2">
    <source>
        <dbReference type="PROSITE" id="PS51186"/>
    </source>
</evidence>
<accession>A0A1S1Z1W0</accession>
<proteinExistence type="predicted"/>
<dbReference type="Proteomes" id="UP000179797">
    <property type="component" value="Unassembled WGS sequence"/>
</dbReference>
<sequence length="150" mass="17453">MINIKRTNSENKDFIALVKLLDQELAKRDGEDHAFYAQFNTLDKIKHVVIIYDNNVAVSCGAIKPYDDNTMEVKRMFTLLESRGKGIATKTLQELEQWTKELGYQKCILETGIKQPEAIRLYQKNNYELISNYGQYQGVEESKCFEKKFN</sequence>
<keyword evidence="1" id="KW-0808">Transferase</keyword>
<dbReference type="PANTHER" id="PTHR13947:SF37">
    <property type="entry name" value="LD18367P"/>
    <property type="match status" value="1"/>
</dbReference>
<dbReference type="InterPro" id="IPR000182">
    <property type="entry name" value="GNAT_dom"/>
</dbReference>
<protein>
    <submittedName>
        <fullName evidence="3">GNAT family N-acetyltransferase</fullName>
    </submittedName>
</protein>
<organism evidence="3 4">
    <name type="scientific">Flammeovirga pacifica</name>
    <dbReference type="NCBI Taxonomy" id="915059"/>
    <lineage>
        <taxon>Bacteria</taxon>
        <taxon>Pseudomonadati</taxon>
        <taxon>Bacteroidota</taxon>
        <taxon>Cytophagia</taxon>
        <taxon>Cytophagales</taxon>
        <taxon>Flammeovirgaceae</taxon>
        <taxon>Flammeovirga</taxon>
    </lineage>
</organism>
<reference evidence="3 4" key="1">
    <citation type="journal article" date="2012" name="Int. J. Syst. Evol. Microbiol.">
        <title>Flammeovirga pacifica sp. nov., isolated from deep-sea sediment.</title>
        <authorList>
            <person name="Xu H."/>
            <person name="Fu Y."/>
            <person name="Yang N."/>
            <person name="Ding Z."/>
            <person name="Lai Q."/>
            <person name="Zeng R."/>
        </authorList>
    </citation>
    <scope>NUCLEOTIDE SEQUENCE [LARGE SCALE GENOMIC DNA]</scope>
    <source>
        <strain evidence="4">DSM 24597 / LMG 26175 / WPAGA1</strain>
    </source>
</reference>
<evidence type="ECO:0000313" key="3">
    <source>
        <dbReference type="EMBL" id="OHX67256.1"/>
    </source>
</evidence>
<dbReference type="InterPro" id="IPR050769">
    <property type="entry name" value="NAT_camello-type"/>
</dbReference>
<dbReference type="EMBL" id="JRYR02000001">
    <property type="protein sequence ID" value="OHX67256.1"/>
    <property type="molecule type" value="Genomic_DNA"/>
</dbReference>
<dbReference type="AlphaFoldDB" id="A0A1S1Z1W0"/>
<dbReference type="SUPFAM" id="SSF55729">
    <property type="entry name" value="Acyl-CoA N-acyltransferases (Nat)"/>
    <property type="match status" value="1"/>
</dbReference>
<dbReference type="Pfam" id="PF00583">
    <property type="entry name" value="Acetyltransf_1"/>
    <property type="match status" value="1"/>
</dbReference>
<evidence type="ECO:0000313" key="4">
    <source>
        <dbReference type="Proteomes" id="UP000179797"/>
    </source>
</evidence>
<feature type="domain" description="N-acetyltransferase" evidence="2">
    <location>
        <begin position="2"/>
        <end position="150"/>
    </location>
</feature>
<dbReference type="InterPro" id="IPR016181">
    <property type="entry name" value="Acyl_CoA_acyltransferase"/>
</dbReference>
<dbReference type="RefSeq" id="WP_044226176.1">
    <property type="nucleotide sequence ID" value="NZ_JRYR02000001.1"/>
</dbReference>
<evidence type="ECO:0000256" key="1">
    <source>
        <dbReference type="ARBA" id="ARBA00022679"/>
    </source>
</evidence>
<dbReference type="CDD" id="cd04301">
    <property type="entry name" value="NAT_SF"/>
    <property type="match status" value="1"/>
</dbReference>
<dbReference type="Gene3D" id="3.40.630.30">
    <property type="match status" value="1"/>
</dbReference>
<dbReference type="OrthoDB" id="9803233at2"/>
<dbReference type="PROSITE" id="PS51186">
    <property type="entry name" value="GNAT"/>
    <property type="match status" value="1"/>
</dbReference>
<keyword evidence="4" id="KW-1185">Reference proteome</keyword>
<comment type="caution">
    <text evidence="3">The sequence shown here is derived from an EMBL/GenBank/DDBJ whole genome shotgun (WGS) entry which is preliminary data.</text>
</comment>